<feature type="chain" id="PRO_5012441356" evidence="1">
    <location>
        <begin position="17"/>
        <end position="319"/>
    </location>
</feature>
<keyword evidence="1" id="KW-0732">Signal</keyword>
<evidence type="ECO:0000256" key="1">
    <source>
        <dbReference type="SAM" id="SignalP"/>
    </source>
</evidence>
<reference evidence="3" key="1">
    <citation type="journal article" date="2017" name="Proc. Natl. Acad. Sci. U.S.A.">
        <title>Simulation of Deepwater Horizon oil plume reveals substrate specialization within a complex community of hydrocarbon-degraders.</title>
        <authorList>
            <person name="Hu P."/>
            <person name="Dubinsky E.A."/>
            <person name="Probst A.J."/>
            <person name="Wang J."/>
            <person name="Sieber C.M.K."/>
            <person name="Tom L.M."/>
            <person name="Gardinali P."/>
            <person name="Banfield J.F."/>
            <person name="Atlas R.M."/>
            <person name="Andersen G.L."/>
        </authorList>
    </citation>
    <scope>NUCLEOTIDE SEQUENCE [LARGE SCALE GENOMIC DNA]</scope>
</reference>
<dbReference type="EMBL" id="MAAO01000004">
    <property type="protein sequence ID" value="OUR98938.1"/>
    <property type="molecule type" value="Genomic_DNA"/>
</dbReference>
<protein>
    <submittedName>
        <fullName evidence="2">Uncharacterized protein</fullName>
    </submittedName>
</protein>
<feature type="signal peptide" evidence="1">
    <location>
        <begin position="1"/>
        <end position="16"/>
    </location>
</feature>
<evidence type="ECO:0000313" key="3">
    <source>
        <dbReference type="Proteomes" id="UP000196531"/>
    </source>
</evidence>
<sequence length="319" mass="37110">MNKVLFFFLLSLNLYAADLSDAHKGKINLISKNTPTEYKIVIASINTYSLSKEEKENLLKEILLSDAYFSLIPKTELFILCKTEIYKQTLSFYSRNNVNQKTITPEFLRELSSSIMEKEKQLSPLARWIARAIIRDLRVILGHKYYQTYLIQKSQKKKLSNIELVKIDKKIKLLSPWINTFNHKSSEQININLKPLHFTIVKKLAFLAKVIFNTSSFEKIPLPSTLSTLKMFTYSRELTKSEGEVKKIEDVLSRLTLFPKKSQDYHAPTDLPEPKNDWIPQDDMEKLERDKLDLFPNVESGYTSPTELPKPVDDWILDL</sequence>
<dbReference type="Proteomes" id="UP000196531">
    <property type="component" value="Unassembled WGS sequence"/>
</dbReference>
<dbReference type="AlphaFoldDB" id="A0A1Y5FBQ1"/>
<organism evidence="2 3">
    <name type="scientific">Halobacteriovorax marinus</name>
    <dbReference type="NCBI Taxonomy" id="97084"/>
    <lineage>
        <taxon>Bacteria</taxon>
        <taxon>Pseudomonadati</taxon>
        <taxon>Bdellovibrionota</taxon>
        <taxon>Bacteriovoracia</taxon>
        <taxon>Bacteriovoracales</taxon>
        <taxon>Halobacteriovoraceae</taxon>
        <taxon>Halobacteriovorax</taxon>
    </lineage>
</organism>
<evidence type="ECO:0000313" key="2">
    <source>
        <dbReference type="EMBL" id="OUR98938.1"/>
    </source>
</evidence>
<accession>A0A1Y5FBQ1</accession>
<proteinExistence type="predicted"/>
<comment type="caution">
    <text evidence="2">The sequence shown here is derived from an EMBL/GenBank/DDBJ whole genome shotgun (WGS) entry which is preliminary data.</text>
</comment>
<gene>
    <name evidence="2" type="ORF">A9Q84_05870</name>
</gene>
<name>A0A1Y5FBQ1_9BACT</name>